<dbReference type="PANTHER" id="PTHR11091:SF3">
    <property type="entry name" value="2,3-DIKETO-L-GULONATE REDUCTASE"/>
    <property type="match status" value="1"/>
</dbReference>
<dbReference type="InterPro" id="IPR003767">
    <property type="entry name" value="Malate/L-lactate_DH-like"/>
</dbReference>
<accession>A0A5C0VIF0</accession>
<dbReference type="InterPro" id="IPR043144">
    <property type="entry name" value="Mal/L-sulf/L-lact_DH-like_ah"/>
</dbReference>
<reference evidence="2 3" key="1">
    <citation type="submission" date="2019-08" db="EMBL/GenBank/DDBJ databases">
        <title>Pedobacter sp. nov., isolated from Han river, South Korea.</title>
        <authorList>
            <person name="Lee D.-H."/>
            <person name="Kim Y.-S."/>
            <person name="Hwang E.-M."/>
            <person name="Le Tran T.C."/>
            <person name="Cha C.-J."/>
        </authorList>
    </citation>
    <scope>NUCLEOTIDE SEQUENCE [LARGE SCALE GENOMIC DNA]</scope>
    <source>
        <strain evidence="2 3">CJ43</strain>
    </source>
</reference>
<dbReference type="Proteomes" id="UP000323653">
    <property type="component" value="Chromosome"/>
</dbReference>
<organism evidence="2 3">
    <name type="scientific">Pedobacter aquae</name>
    <dbReference type="NCBI Taxonomy" id="2605747"/>
    <lineage>
        <taxon>Bacteria</taxon>
        <taxon>Pseudomonadati</taxon>
        <taxon>Bacteroidota</taxon>
        <taxon>Sphingobacteriia</taxon>
        <taxon>Sphingobacteriales</taxon>
        <taxon>Sphingobacteriaceae</taxon>
        <taxon>Pedobacter</taxon>
    </lineage>
</organism>
<dbReference type="Gene3D" id="1.10.1530.10">
    <property type="match status" value="1"/>
</dbReference>
<dbReference type="Pfam" id="PF02615">
    <property type="entry name" value="Ldh_2"/>
    <property type="match status" value="1"/>
</dbReference>
<dbReference type="EC" id="1.1.1.130" evidence="2"/>
<evidence type="ECO:0000256" key="1">
    <source>
        <dbReference type="ARBA" id="ARBA00023002"/>
    </source>
</evidence>
<dbReference type="EMBL" id="CP043329">
    <property type="protein sequence ID" value="QEK50980.1"/>
    <property type="molecule type" value="Genomic_DNA"/>
</dbReference>
<gene>
    <name evidence="2" type="ORF">FYC62_04300</name>
</gene>
<dbReference type="NCBIfam" id="NF009750">
    <property type="entry name" value="PRK13260.1"/>
    <property type="match status" value="1"/>
</dbReference>
<proteinExistence type="predicted"/>
<dbReference type="SUPFAM" id="SSF89733">
    <property type="entry name" value="L-sulfolactate dehydrogenase-like"/>
    <property type="match status" value="1"/>
</dbReference>
<evidence type="ECO:0000313" key="3">
    <source>
        <dbReference type="Proteomes" id="UP000323653"/>
    </source>
</evidence>
<dbReference type="InterPro" id="IPR036111">
    <property type="entry name" value="Mal/L-sulfo/L-lacto_DH-like_sf"/>
</dbReference>
<dbReference type="PANTHER" id="PTHR11091">
    <property type="entry name" value="OXIDOREDUCTASE-RELATED"/>
    <property type="match status" value="1"/>
</dbReference>
<keyword evidence="3" id="KW-1185">Reference proteome</keyword>
<dbReference type="Gene3D" id="3.30.1370.60">
    <property type="entry name" value="Hypothetical oxidoreductase yiak, domain 2"/>
    <property type="match status" value="1"/>
</dbReference>
<sequence>MLKHEKSKLSRTLSGNCKGIKKTRFKDDKAQACAQIFTNNSLDGVYSHGLNRFEVFADYVKQGLVNVDAEPTQIAKYGLLEQWDGNFGPGMLNASFCMQRAIDVAKENGIACIALKNTNHWMRGGTYGWQAADAGCISISFTNTIAIMPPWGAKKPTIGNNPLIIAVPHPNGHIVLDMAMSQFSYGKLQEYKLKEQELPYFGGYDANGELTKNPSAIYKTRRTLPVGMWKGSGLSIMLDLLVSILSGGSSTAKITQSDKETGISQVYMCINTKLFPNSQNIIDEIVAYTKSAETIEGQEIYYPGERTLHIRKENTERGIPVDEQMWNKLLNA</sequence>
<protein>
    <submittedName>
        <fullName evidence="2">3-dehydro-L-gulonate 2-dehydrogenase</fullName>
        <ecNumber evidence="2">1.1.1.130</ecNumber>
    </submittedName>
</protein>
<dbReference type="InterPro" id="IPR043143">
    <property type="entry name" value="Mal/L-sulf/L-lact_DH-like_NADP"/>
</dbReference>
<keyword evidence="1 2" id="KW-0560">Oxidoreductase</keyword>
<dbReference type="GO" id="GO:0047559">
    <property type="term" value="F:3-dehydro-L-gulonate 2-dehydrogenase activity"/>
    <property type="evidence" value="ECO:0007669"/>
    <property type="project" value="UniProtKB-EC"/>
</dbReference>
<dbReference type="AlphaFoldDB" id="A0A5C0VIF0"/>
<evidence type="ECO:0000313" key="2">
    <source>
        <dbReference type="EMBL" id="QEK50980.1"/>
    </source>
</evidence>
<name>A0A5C0VIF0_9SPHI</name>
<dbReference type="KEGG" id="pej:FYC62_04300"/>